<dbReference type="InterPro" id="IPR036291">
    <property type="entry name" value="NAD(P)-bd_dom_sf"/>
</dbReference>
<dbReference type="Pfam" id="PF00106">
    <property type="entry name" value="adh_short"/>
    <property type="match status" value="1"/>
</dbReference>
<dbReference type="Proteomes" id="UP001210380">
    <property type="component" value="Unassembled WGS sequence"/>
</dbReference>
<proteinExistence type="predicted"/>
<keyword evidence="2" id="KW-1185">Reference proteome</keyword>
<dbReference type="PANTHER" id="PTHR43975:SF2">
    <property type="entry name" value="EG:BACR7A4.14 PROTEIN-RELATED"/>
    <property type="match status" value="1"/>
</dbReference>
<dbReference type="Gene3D" id="3.40.50.720">
    <property type="entry name" value="NAD(P)-binding Rossmann-like Domain"/>
    <property type="match status" value="1"/>
</dbReference>
<dbReference type="PRINTS" id="PR00081">
    <property type="entry name" value="GDHRDH"/>
</dbReference>
<name>A0ABT4V4C9_9PSEU</name>
<dbReference type="EMBL" id="JAQGLA010000053">
    <property type="protein sequence ID" value="MDA3628813.1"/>
    <property type="molecule type" value="Genomic_DNA"/>
</dbReference>
<reference evidence="1 2" key="1">
    <citation type="submission" date="2022-11" db="EMBL/GenBank/DDBJ databases">
        <title>Draft genome sequence of Saccharopolyspora sp. WRP15-2 isolated from rhizosphere soils of wild rice in Thailand.</title>
        <authorList>
            <person name="Duangmal K."/>
            <person name="Kammanee S."/>
            <person name="Muangham S."/>
        </authorList>
    </citation>
    <scope>NUCLEOTIDE SEQUENCE [LARGE SCALE GENOMIC DNA]</scope>
    <source>
        <strain evidence="1 2">WRP15-2</strain>
    </source>
</reference>
<dbReference type="RefSeq" id="WP_270951733.1">
    <property type="nucleotide sequence ID" value="NZ_JAQGLA010000053.1"/>
</dbReference>
<organism evidence="1 2">
    <name type="scientific">Saccharopolyspora oryzae</name>
    <dbReference type="NCBI Taxonomy" id="2997343"/>
    <lineage>
        <taxon>Bacteria</taxon>
        <taxon>Bacillati</taxon>
        <taxon>Actinomycetota</taxon>
        <taxon>Actinomycetes</taxon>
        <taxon>Pseudonocardiales</taxon>
        <taxon>Pseudonocardiaceae</taxon>
        <taxon>Saccharopolyspora</taxon>
    </lineage>
</organism>
<gene>
    <name evidence="1" type="ORF">OU415_25500</name>
</gene>
<protein>
    <submittedName>
        <fullName evidence="1">SDR family oxidoreductase</fullName>
    </submittedName>
</protein>
<evidence type="ECO:0000313" key="2">
    <source>
        <dbReference type="Proteomes" id="UP001210380"/>
    </source>
</evidence>
<evidence type="ECO:0000313" key="1">
    <source>
        <dbReference type="EMBL" id="MDA3628813.1"/>
    </source>
</evidence>
<comment type="caution">
    <text evidence="1">The sequence shown here is derived from an EMBL/GenBank/DDBJ whole genome shotgun (WGS) entry which is preliminary data.</text>
</comment>
<dbReference type="Pfam" id="PF13561">
    <property type="entry name" value="adh_short_C2"/>
    <property type="match status" value="1"/>
</dbReference>
<sequence length="259" mass="26676">MASRPVLVTGAGSGIGAALATRLVGAGLQVIGVDRAAEMPEGVEPICCDLTDPQALAVAVDQLRSRFPRLEGLAHVAGVPGTADAATVLAVNWLAPRRLTEALLDSLEGGAIVSVASLAGHHPEYADQVAELAELADEDLQGWAQREGLTGPRAYDLSKKLLIHHGKVLAARLLPRGVRSNTISPGPVHTPILGDFQSSMNGSVERSEHLVGRHASADEIAAPAAFLLSDEASWINGVDLVADGGLIASRTAPTPGSPS</sequence>
<dbReference type="SUPFAM" id="SSF51735">
    <property type="entry name" value="NAD(P)-binding Rossmann-fold domains"/>
    <property type="match status" value="1"/>
</dbReference>
<dbReference type="PANTHER" id="PTHR43975">
    <property type="entry name" value="ZGC:101858"/>
    <property type="match status" value="1"/>
</dbReference>
<accession>A0ABT4V4C9</accession>
<dbReference type="InterPro" id="IPR002347">
    <property type="entry name" value="SDR_fam"/>
</dbReference>